<dbReference type="AlphaFoldDB" id="A0A3M7SYY4"/>
<feature type="signal peptide" evidence="1">
    <location>
        <begin position="1"/>
        <end position="23"/>
    </location>
</feature>
<evidence type="ECO:0000313" key="3">
    <source>
        <dbReference type="Proteomes" id="UP000276133"/>
    </source>
</evidence>
<name>A0A3M7SYY4_BRAPC</name>
<accession>A0A3M7SYY4</accession>
<gene>
    <name evidence="2" type="ORF">BpHYR1_044475</name>
</gene>
<dbReference type="OrthoDB" id="10570885at2759"/>
<feature type="chain" id="PRO_5018038903" evidence="1">
    <location>
        <begin position="24"/>
        <end position="271"/>
    </location>
</feature>
<dbReference type="Proteomes" id="UP000276133">
    <property type="component" value="Unassembled WGS sequence"/>
</dbReference>
<dbReference type="EMBL" id="REGN01000564">
    <property type="protein sequence ID" value="RNA40952.1"/>
    <property type="molecule type" value="Genomic_DNA"/>
</dbReference>
<protein>
    <submittedName>
        <fullName evidence="2">Uncharacterized protein</fullName>
    </submittedName>
</protein>
<keyword evidence="3" id="KW-1185">Reference proteome</keyword>
<comment type="caution">
    <text evidence="2">The sequence shown here is derived from an EMBL/GenBank/DDBJ whole genome shotgun (WGS) entry which is preliminary data.</text>
</comment>
<proteinExistence type="predicted"/>
<evidence type="ECO:0000256" key="1">
    <source>
        <dbReference type="SAM" id="SignalP"/>
    </source>
</evidence>
<reference evidence="2 3" key="1">
    <citation type="journal article" date="2018" name="Sci. Rep.">
        <title>Genomic signatures of local adaptation to the degree of environmental predictability in rotifers.</title>
        <authorList>
            <person name="Franch-Gras L."/>
            <person name="Hahn C."/>
            <person name="Garcia-Roger E.M."/>
            <person name="Carmona M.J."/>
            <person name="Serra M."/>
            <person name="Gomez A."/>
        </authorList>
    </citation>
    <scope>NUCLEOTIDE SEQUENCE [LARGE SCALE GENOMIC DNA]</scope>
    <source>
        <strain evidence="2">HYR1</strain>
    </source>
</reference>
<keyword evidence="1" id="KW-0732">Signal</keyword>
<sequence>MISKIFFNHVLSFLWFHAKFVNSQSSCNFVVNGKNFDDKKLLYVDKKYDLSFGMMLNESKNNVIAFAFDAECYHSNNLSKSKWFYSLDLDDKIIELNALNCPETFFIKNFNLKLSSKISFLSFKFNFKTNQSPNLFDLKLKLSLNRRLGKGCSSTIMFHKNTNSAMLDYYDYEIPIFRSSFEILPRTNNNFEFKNLSESKNQIVDLESICETKEDDHKVDCRANIVKSKENSINEFQVLRDQLLNKEKKQFSYEKEHGLEPDLSKNIIFQN</sequence>
<organism evidence="2 3">
    <name type="scientific">Brachionus plicatilis</name>
    <name type="common">Marine rotifer</name>
    <name type="synonym">Brachionus muelleri</name>
    <dbReference type="NCBI Taxonomy" id="10195"/>
    <lineage>
        <taxon>Eukaryota</taxon>
        <taxon>Metazoa</taxon>
        <taxon>Spiralia</taxon>
        <taxon>Gnathifera</taxon>
        <taxon>Rotifera</taxon>
        <taxon>Eurotatoria</taxon>
        <taxon>Monogononta</taxon>
        <taxon>Pseudotrocha</taxon>
        <taxon>Ploima</taxon>
        <taxon>Brachionidae</taxon>
        <taxon>Brachionus</taxon>
    </lineage>
</organism>
<evidence type="ECO:0000313" key="2">
    <source>
        <dbReference type="EMBL" id="RNA40952.1"/>
    </source>
</evidence>